<reference evidence="1 2" key="1">
    <citation type="journal article" date="2022" name="Plant J.">
        <title>Strategies of tolerance reflected in two North American maple genomes.</title>
        <authorList>
            <person name="McEvoy S.L."/>
            <person name="Sezen U.U."/>
            <person name="Trouern-Trend A."/>
            <person name="McMahon S.M."/>
            <person name="Schaberg P.G."/>
            <person name="Yang J."/>
            <person name="Wegrzyn J.L."/>
            <person name="Swenson N.G."/>
        </authorList>
    </citation>
    <scope>NUCLEOTIDE SEQUENCE [LARGE SCALE GENOMIC DNA]</scope>
    <source>
        <strain evidence="1">91603</strain>
    </source>
</reference>
<dbReference type="AlphaFoldDB" id="A0AAD5JFM9"/>
<sequence>MTELSSTMASSTINLCFLVSLRGLLSPLAVCLFKCLSLESIDCLEISAADTDSIRVSGERFVYVVTFWEGHCYTRCHCV</sequence>
<dbReference type="Proteomes" id="UP001064489">
    <property type="component" value="Chromosome 13"/>
</dbReference>
<keyword evidence="2" id="KW-1185">Reference proteome</keyword>
<comment type="caution">
    <text evidence="1">The sequence shown here is derived from an EMBL/GenBank/DDBJ whole genome shotgun (WGS) entry which is preliminary data.</text>
</comment>
<protein>
    <submittedName>
        <fullName evidence="1">Uncharacterized protein</fullName>
    </submittedName>
</protein>
<evidence type="ECO:0000313" key="2">
    <source>
        <dbReference type="Proteomes" id="UP001064489"/>
    </source>
</evidence>
<accession>A0AAD5JFM9</accession>
<dbReference type="EMBL" id="JAJSOW010000002">
    <property type="protein sequence ID" value="KAI9197560.1"/>
    <property type="molecule type" value="Genomic_DNA"/>
</dbReference>
<proteinExistence type="predicted"/>
<evidence type="ECO:0000313" key="1">
    <source>
        <dbReference type="EMBL" id="KAI9197560.1"/>
    </source>
</evidence>
<gene>
    <name evidence="1" type="ORF">LWI28_000677</name>
</gene>
<organism evidence="1 2">
    <name type="scientific">Acer negundo</name>
    <name type="common">Box elder</name>
    <dbReference type="NCBI Taxonomy" id="4023"/>
    <lineage>
        <taxon>Eukaryota</taxon>
        <taxon>Viridiplantae</taxon>
        <taxon>Streptophyta</taxon>
        <taxon>Embryophyta</taxon>
        <taxon>Tracheophyta</taxon>
        <taxon>Spermatophyta</taxon>
        <taxon>Magnoliopsida</taxon>
        <taxon>eudicotyledons</taxon>
        <taxon>Gunneridae</taxon>
        <taxon>Pentapetalae</taxon>
        <taxon>rosids</taxon>
        <taxon>malvids</taxon>
        <taxon>Sapindales</taxon>
        <taxon>Sapindaceae</taxon>
        <taxon>Hippocastanoideae</taxon>
        <taxon>Acereae</taxon>
        <taxon>Acer</taxon>
    </lineage>
</organism>
<name>A0AAD5JFM9_ACENE</name>